<dbReference type="AlphaFoldDB" id="A0A9J6D1E2"/>
<organism evidence="2 3">
    <name type="scientific">Rhipicephalus microplus</name>
    <name type="common">Cattle tick</name>
    <name type="synonym">Boophilus microplus</name>
    <dbReference type="NCBI Taxonomy" id="6941"/>
    <lineage>
        <taxon>Eukaryota</taxon>
        <taxon>Metazoa</taxon>
        <taxon>Ecdysozoa</taxon>
        <taxon>Arthropoda</taxon>
        <taxon>Chelicerata</taxon>
        <taxon>Arachnida</taxon>
        <taxon>Acari</taxon>
        <taxon>Parasitiformes</taxon>
        <taxon>Ixodida</taxon>
        <taxon>Ixodoidea</taxon>
        <taxon>Ixodidae</taxon>
        <taxon>Rhipicephalinae</taxon>
        <taxon>Rhipicephalus</taxon>
        <taxon>Boophilus</taxon>
    </lineage>
</organism>
<evidence type="ECO:0000313" key="3">
    <source>
        <dbReference type="Proteomes" id="UP000821866"/>
    </source>
</evidence>
<keyword evidence="3" id="KW-1185">Reference proteome</keyword>
<dbReference type="EMBL" id="JABSTU010002982">
    <property type="protein sequence ID" value="KAH7977100.1"/>
    <property type="molecule type" value="Genomic_DNA"/>
</dbReference>
<dbReference type="VEuPathDB" id="VectorBase:LOC119160882"/>
<accession>A0A9J6D1E2</accession>
<dbReference type="Proteomes" id="UP000821866">
    <property type="component" value="Unassembled WGS sequence"/>
</dbReference>
<name>A0A9J6D1E2_RHIMP</name>
<gene>
    <name evidence="2" type="ORF">HPB51_027036</name>
</gene>
<evidence type="ECO:0000256" key="1">
    <source>
        <dbReference type="SAM" id="MobiDB-lite"/>
    </source>
</evidence>
<reference evidence="2" key="2">
    <citation type="submission" date="2021-09" db="EMBL/GenBank/DDBJ databases">
        <authorList>
            <person name="Jia N."/>
            <person name="Wang J."/>
            <person name="Shi W."/>
            <person name="Du L."/>
            <person name="Sun Y."/>
            <person name="Zhan W."/>
            <person name="Jiang J."/>
            <person name="Wang Q."/>
            <person name="Zhang B."/>
            <person name="Ji P."/>
            <person name="Sakyi L.B."/>
            <person name="Cui X."/>
            <person name="Yuan T."/>
            <person name="Jiang B."/>
            <person name="Yang W."/>
            <person name="Lam T.T.-Y."/>
            <person name="Chang Q."/>
            <person name="Ding S."/>
            <person name="Wang X."/>
            <person name="Zhu J."/>
            <person name="Ruan X."/>
            <person name="Zhao L."/>
            <person name="Wei J."/>
            <person name="Que T."/>
            <person name="Du C."/>
            <person name="Cheng J."/>
            <person name="Dai P."/>
            <person name="Han X."/>
            <person name="Huang E."/>
            <person name="Gao Y."/>
            <person name="Liu J."/>
            <person name="Shao H."/>
            <person name="Ye R."/>
            <person name="Li L."/>
            <person name="Wei W."/>
            <person name="Wang X."/>
            <person name="Wang C."/>
            <person name="Huo Q."/>
            <person name="Li W."/>
            <person name="Guo W."/>
            <person name="Chen H."/>
            <person name="Chen S."/>
            <person name="Zhou L."/>
            <person name="Zhou L."/>
            <person name="Ni X."/>
            <person name="Tian J."/>
            <person name="Zhou Y."/>
            <person name="Sheng Y."/>
            <person name="Liu T."/>
            <person name="Pan Y."/>
            <person name="Xia L."/>
            <person name="Li J."/>
            <person name="Zhao F."/>
            <person name="Cao W."/>
        </authorList>
    </citation>
    <scope>NUCLEOTIDE SEQUENCE</scope>
    <source>
        <strain evidence="2">Rmic-2018</strain>
        <tissue evidence="2">Larvae</tissue>
    </source>
</reference>
<feature type="region of interest" description="Disordered" evidence="1">
    <location>
        <begin position="33"/>
        <end position="127"/>
    </location>
</feature>
<proteinExistence type="predicted"/>
<feature type="compositionally biased region" description="Low complexity" evidence="1">
    <location>
        <begin position="40"/>
        <end position="53"/>
    </location>
</feature>
<feature type="compositionally biased region" description="Polar residues" evidence="1">
    <location>
        <begin position="98"/>
        <end position="109"/>
    </location>
</feature>
<sequence>MIACELAHVEADFHEVEKFEITYMPIVYRTRGSSLSPCTPSQRSSQEPSRSPHSPMPSTSKTGLPESLHGVQPQRKGTFRETDSMVVSSSDDEVVETIQRSCQRIMSNSDEGDDDDASPPSTLNRSVADCRGLSEDAGQSSSGVAQILKDRDLCATLLHSILEEVVQDERDAERPSSSLTKADVIQRRRTRIQKQKITID</sequence>
<reference evidence="2" key="1">
    <citation type="journal article" date="2020" name="Cell">
        <title>Large-Scale Comparative Analyses of Tick Genomes Elucidate Their Genetic Diversity and Vector Capacities.</title>
        <authorList>
            <consortium name="Tick Genome and Microbiome Consortium (TIGMIC)"/>
            <person name="Jia N."/>
            <person name="Wang J."/>
            <person name="Shi W."/>
            <person name="Du L."/>
            <person name="Sun Y."/>
            <person name="Zhan W."/>
            <person name="Jiang J.F."/>
            <person name="Wang Q."/>
            <person name="Zhang B."/>
            <person name="Ji P."/>
            <person name="Bell-Sakyi L."/>
            <person name="Cui X.M."/>
            <person name="Yuan T.T."/>
            <person name="Jiang B.G."/>
            <person name="Yang W.F."/>
            <person name="Lam T.T."/>
            <person name="Chang Q.C."/>
            <person name="Ding S.J."/>
            <person name="Wang X.J."/>
            <person name="Zhu J.G."/>
            <person name="Ruan X.D."/>
            <person name="Zhao L."/>
            <person name="Wei J.T."/>
            <person name="Ye R.Z."/>
            <person name="Que T.C."/>
            <person name="Du C.H."/>
            <person name="Zhou Y.H."/>
            <person name="Cheng J.X."/>
            <person name="Dai P.F."/>
            <person name="Guo W.B."/>
            <person name="Han X.H."/>
            <person name="Huang E.J."/>
            <person name="Li L.F."/>
            <person name="Wei W."/>
            <person name="Gao Y.C."/>
            <person name="Liu J.Z."/>
            <person name="Shao H.Z."/>
            <person name="Wang X."/>
            <person name="Wang C.C."/>
            <person name="Yang T.C."/>
            <person name="Huo Q.B."/>
            <person name="Li W."/>
            <person name="Chen H.Y."/>
            <person name="Chen S.E."/>
            <person name="Zhou L.G."/>
            <person name="Ni X.B."/>
            <person name="Tian J.H."/>
            <person name="Sheng Y."/>
            <person name="Liu T."/>
            <person name="Pan Y.S."/>
            <person name="Xia L.Y."/>
            <person name="Li J."/>
            <person name="Zhao F."/>
            <person name="Cao W.C."/>
        </authorList>
    </citation>
    <scope>NUCLEOTIDE SEQUENCE</scope>
    <source>
        <strain evidence="2">Rmic-2018</strain>
    </source>
</reference>
<comment type="caution">
    <text evidence="2">The sequence shown here is derived from an EMBL/GenBank/DDBJ whole genome shotgun (WGS) entry which is preliminary data.</text>
</comment>
<protein>
    <submittedName>
        <fullName evidence="2">Uncharacterized protein</fullName>
    </submittedName>
</protein>
<evidence type="ECO:0000313" key="2">
    <source>
        <dbReference type="EMBL" id="KAH7977100.1"/>
    </source>
</evidence>